<proteinExistence type="predicted"/>
<name>A0ABU8JNI7_DICCH</name>
<organism evidence="2 3">
    <name type="scientific">Dickeya chrysanthemi</name>
    <name type="common">Pectobacterium chrysanthemi</name>
    <name type="synonym">Erwinia chrysanthemi</name>
    <dbReference type="NCBI Taxonomy" id="556"/>
    <lineage>
        <taxon>Bacteria</taxon>
        <taxon>Pseudomonadati</taxon>
        <taxon>Pseudomonadota</taxon>
        <taxon>Gammaproteobacteria</taxon>
        <taxon>Enterobacterales</taxon>
        <taxon>Pectobacteriaceae</taxon>
        <taxon>Dickeya</taxon>
    </lineage>
</organism>
<dbReference type="InterPro" id="IPR028946">
    <property type="entry name" value="Ntox44"/>
</dbReference>
<accession>A0ABU8JNI7</accession>
<dbReference type="Pfam" id="PF15607">
    <property type="entry name" value="Ntox44"/>
    <property type="match status" value="1"/>
</dbReference>
<evidence type="ECO:0000259" key="1">
    <source>
        <dbReference type="Pfam" id="PF15607"/>
    </source>
</evidence>
<gene>
    <name evidence="2" type="ORF">WCU84_13340</name>
</gene>
<dbReference type="RefSeq" id="WP_226052045.1">
    <property type="nucleotide sequence ID" value="NZ_CP161827.1"/>
</dbReference>
<evidence type="ECO:0000313" key="2">
    <source>
        <dbReference type="EMBL" id="MEI7064638.1"/>
    </source>
</evidence>
<protein>
    <submittedName>
        <fullName evidence="2">Polymorphic toxin type 44 domain-containing protein</fullName>
    </submittedName>
</protein>
<keyword evidence="3" id="KW-1185">Reference proteome</keyword>
<reference evidence="2 3" key="1">
    <citation type="submission" date="2024-03" db="EMBL/GenBank/DDBJ databases">
        <title>Analysis of soft rot Pectobacteriaceae population diversity in US potato growing regions between 2016 and 2022.</title>
        <authorList>
            <person name="Ma X."/>
            <person name="Zhang X."/>
            <person name="Stodghill P."/>
            <person name="Rioux R."/>
            <person name="Babler B."/>
            <person name="Shrestha S."/>
            <person name="Babler B."/>
            <person name="Rivedal H."/>
            <person name="Frost K."/>
            <person name="Hao J."/>
            <person name="Secor G."/>
            <person name="Swingle B."/>
        </authorList>
    </citation>
    <scope>NUCLEOTIDE SEQUENCE [LARGE SCALE GENOMIC DNA]</scope>
    <source>
        <strain evidence="2 3">SR64</strain>
    </source>
</reference>
<dbReference type="EMBL" id="JBBBOO010000009">
    <property type="protein sequence ID" value="MEI7064638.1"/>
    <property type="molecule type" value="Genomic_DNA"/>
</dbReference>
<dbReference type="Proteomes" id="UP001359469">
    <property type="component" value="Unassembled WGS sequence"/>
</dbReference>
<evidence type="ECO:0000313" key="3">
    <source>
        <dbReference type="Proteomes" id="UP001359469"/>
    </source>
</evidence>
<feature type="domain" description="Bacterial toxin 44" evidence="1">
    <location>
        <begin position="58"/>
        <end position="125"/>
    </location>
</feature>
<comment type="caution">
    <text evidence="2">The sequence shown here is derived from an EMBL/GenBank/DDBJ whole genome shotgun (WGS) entry which is preliminary data.</text>
</comment>
<sequence>MEGISMRYPTAPEGVSVDANMSYLRQKYGRIVGPLDYYDFYKLVRNKGPWDFKQKGRKYENFGNFHYGAVGYAAGIPENILLRAAGCAQMRAGNYQPDNSVCWDDEPYGDDPNDQEYIKLGIEYAKSKGY</sequence>